<proteinExistence type="predicted"/>
<dbReference type="Gene3D" id="3.30.9.10">
    <property type="entry name" value="D-Amino Acid Oxidase, subunit A, domain 2"/>
    <property type="match status" value="1"/>
</dbReference>
<accession>A0ABW0TQT0</accession>
<evidence type="ECO:0000256" key="4">
    <source>
        <dbReference type="ARBA" id="ARBA00023014"/>
    </source>
</evidence>
<keyword evidence="8" id="KW-1185">Reference proteome</keyword>
<dbReference type="Gene3D" id="3.50.50.60">
    <property type="entry name" value="FAD/NAD(P)-binding domain"/>
    <property type="match status" value="1"/>
</dbReference>
<evidence type="ECO:0000256" key="5">
    <source>
        <dbReference type="ARBA" id="ARBA00023157"/>
    </source>
</evidence>
<dbReference type="Pfam" id="PF01266">
    <property type="entry name" value="DAO"/>
    <property type="match status" value="1"/>
</dbReference>
<gene>
    <name evidence="7" type="ORF">ACFPRA_23550</name>
</gene>
<dbReference type="SUPFAM" id="SSF51905">
    <property type="entry name" value="FAD/NAD(P)-binding domain"/>
    <property type="match status" value="1"/>
</dbReference>
<dbReference type="PROSITE" id="PS51296">
    <property type="entry name" value="RIESKE"/>
    <property type="match status" value="1"/>
</dbReference>
<name>A0ABW0TQT0_9BACL</name>
<keyword evidence="1" id="KW-0001">2Fe-2S</keyword>
<feature type="domain" description="Rieske" evidence="6">
    <location>
        <begin position="440"/>
        <end position="534"/>
    </location>
</feature>
<evidence type="ECO:0000259" key="6">
    <source>
        <dbReference type="PROSITE" id="PS51296"/>
    </source>
</evidence>
<evidence type="ECO:0000313" key="8">
    <source>
        <dbReference type="Proteomes" id="UP001596109"/>
    </source>
</evidence>
<dbReference type="Proteomes" id="UP001596109">
    <property type="component" value="Unassembled WGS sequence"/>
</dbReference>
<dbReference type="InterPro" id="IPR005805">
    <property type="entry name" value="Rieske_Fe-S_prot_C"/>
</dbReference>
<dbReference type="InterPro" id="IPR036188">
    <property type="entry name" value="FAD/NAD-bd_sf"/>
</dbReference>
<dbReference type="InterPro" id="IPR038010">
    <property type="entry name" value="YhfW_C"/>
</dbReference>
<organism evidence="7 8">
    <name type="scientific">Sporosarcina soli</name>
    <dbReference type="NCBI Taxonomy" id="334736"/>
    <lineage>
        <taxon>Bacteria</taxon>
        <taxon>Bacillati</taxon>
        <taxon>Bacillota</taxon>
        <taxon>Bacilli</taxon>
        <taxon>Bacillales</taxon>
        <taxon>Caryophanaceae</taxon>
        <taxon>Sporosarcina</taxon>
    </lineage>
</organism>
<protein>
    <submittedName>
        <fullName evidence="7">FAD-dependent oxidoreductase</fullName>
    </submittedName>
</protein>
<dbReference type="Pfam" id="PF00355">
    <property type="entry name" value="Rieske"/>
    <property type="match status" value="1"/>
</dbReference>
<dbReference type="InterPro" id="IPR036922">
    <property type="entry name" value="Rieske_2Fe-2S_sf"/>
</dbReference>
<dbReference type="EMBL" id="JBHSNO010000018">
    <property type="protein sequence ID" value="MFC5591859.1"/>
    <property type="molecule type" value="Genomic_DNA"/>
</dbReference>
<keyword evidence="5" id="KW-1015">Disulfide bond</keyword>
<sequence length="538" mass="60098">MPDGNPTISLESNGGFIVTENGKLPQHPESYWRTGIDFSKFPSLEEDIQVDVIIIGAGITGITSAYLLVNEGLKVAIIEAGEVLNGTTGHTTAKITAQHDLIYDEFIHNIGRSNARLYYEANMEALRFIKETVDRHKIDCDFSQQDAYIYATTEKYARKIEKEAEAYEKIGIEGGLVDSIPFDIAIQNALVMKKQAQFHPTKYLVHLLQTIKEKGGLVFENTTAVNVETGEQPVVLTKEDVRITADHVLTCTHFPFYEGAGLYSTRMHADRSYALAVKANKQYPGGIYISADEPTRSLRSVTINGEEMVLIVGENHKTGQGIETMEHYKALEQFGEEVFGLKEIVYRWSAQDLITLDKLPYIGELTSGQPNILIATGFRKWGMTNGTAAALLFRDIIMGYENNFEKLYTPSRFYAHPSLKNFFKENANVVGQLIKGKLDSPKTKPEDLSKGEGAVITLDGHRKGAYKDEEGKLHIVDTTCTHIGCEVEWNNGERTWDCPCHGSRFSFTGEVIEGPAEKPLQKYDYTMLDNLTSEDSGY</sequence>
<dbReference type="RefSeq" id="WP_381440222.1">
    <property type="nucleotide sequence ID" value="NZ_JBHSNO010000018.1"/>
</dbReference>
<dbReference type="Gene3D" id="2.102.10.10">
    <property type="entry name" value="Rieske [2Fe-2S] iron-sulphur domain"/>
    <property type="match status" value="1"/>
</dbReference>
<keyword evidence="4" id="KW-0411">Iron-sulfur</keyword>
<dbReference type="CDD" id="cd03477">
    <property type="entry name" value="Rieske_YhfW_C"/>
    <property type="match status" value="1"/>
</dbReference>
<dbReference type="InterPro" id="IPR017941">
    <property type="entry name" value="Rieske_2Fe-2S"/>
</dbReference>
<keyword evidence="2" id="KW-0479">Metal-binding</keyword>
<evidence type="ECO:0000313" key="7">
    <source>
        <dbReference type="EMBL" id="MFC5591859.1"/>
    </source>
</evidence>
<dbReference type="PANTHER" id="PTHR13847:SF274">
    <property type="entry name" value="RIESKE 2FE-2S IRON-SULFUR PROTEIN YHFW-RELATED"/>
    <property type="match status" value="1"/>
</dbReference>
<dbReference type="PRINTS" id="PR00162">
    <property type="entry name" value="RIESKE"/>
</dbReference>
<dbReference type="PANTHER" id="PTHR13847">
    <property type="entry name" value="SARCOSINE DEHYDROGENASE-RELATED"/>
    <property type="match status" value="1"/>
</dbReference>
<evidence type="ECO:0000256" key="1">
    <source>
        <dbReference type="ARBA" id="ARBA00022714"/>
    </source>
</evidence>
<keyword evidence="3" id="KW-0408">Iron</keyword>
<evidence type="ECO:0000256" key="2">
    <source>
        <dbReference type="ARBA" id="ARBA00022723"/>
    </source>
</evidence>
<dbReference type="SUPFAM" id="SSF50022">
    <property type="entry name" value="ISP domain"/>
    <property type="match status" value="1"/>
</dbReference>
<dbReference type="InterPro" id="IPR006076">
    <property type="entry name" value="FAD-dep_OxRdtase"/>
</dbReference>
<reference evidence="8" key="1">
    <citation type="journal article" date="2019" name="Int. J. Syst. Evol. Microbiol.">
        <title>The Global Catalogue of Microorganisms (GCM) 10K type strain sequencing project: providing services to taxonomists for standard genome sequencing and annotation.</title>
        <authorList>
            <consortium name="The Broad Institute Genomics Platform"/>
            <consortium name="The Broad Institute Genome Sequencing Center for Infectious Disease"/>
            <person name="Wu L."/>
            <person name="Ma J."/>
        </authorList>
    </citation>
    <scope>NUCLEOTIDE SEQUENCE [LARGE SCALE GENOMIC DNA]</scope>
    <source>
        <strain evidence="8">CGMCC 4.1434</strain>
    </source>
</reference>
<comment type="caution">
    <text evidence="7">The sequence shown here is derived from an EMBL/GenBank/DDBJ whole genome shotgun (WGS) entry which is preliminary data.</text>
</comment>
<evidence type="ECO:0000256" key="3">
    <source>
        <dbReference type="ARBA" id="ARBA00023004"/>
    </source>
</evidence>